<evidence type="ECO:0000313" key="3">
    <source>
        <dbReference type="Proteomes" id="UP001642483"/>
    </source>
</evidence>
<organism evidence="2 3">
    <name type="scientific">Clavelina lepadiformis</name>
    <name type="common">Light-bulb sea squirt</name>
    <name type="synonym">Ascidia lepadiformis</name>
    <dbReference type="NCBI Taxonomy" id="159417"/>
    <lineage>
        <taxon>Eukaryota</taxon>
        <taxon>Metazoa</taxon>
        <taxon>Chordata</taxon>
        <taxon>Tunicata</taxon>
        <taxon>Ascidiacea</taxon>
        <taxon>Aplousobranchia</taxon>
        <taxon>Clavelinidae</taxon>
        <taxon>Clavelina</taxon>
    </lineage>
</organism>
<keyword evidence="3" id="KW-1185">Reference proteome</keyword>
<gene>
    <name evidence="2" type="ORF">CVLEPA_LOCUS16627</name>
</gene>
<reference evidence="2 3" key="1">
    <citation type="submission" date="2024-02" db="EMBL/GenBank/DDBJ databases">
        <authorList>
            <person name="Daric V."/>
            <person name="Darras S."/>
        </authorList>
    </citation>
    <scope>NUCLEOTIDE SEQUENCE [LARGE SCALE GENOMIC DNA]</scope>
</reference>
<dbReference type="EMBL" id="CAWYQH010000100">
    <property type="protein sequence ID" value="CAK8685499.1"/>
    <property type="molecule type" value="Genomic_DNA"/>
</dbReference>
<accession>A0ABP0G4B8</accession>
<evidence type="ECO:0000256" key="1">
    <source>
        <dbReference type="SAM" id="MobiDB-lite"/>
    </source>
</evidence>
<protein>
    <submittedName>
        <fullName evidence="2">Uncharacterized protein</fullName>
    </submittedName>
</protein>
<evidence type="ECO:0000313" key="2">
    <source>
        <dbReference type="EMBL" id="CAK8685499.1"/>
    </source>
</evidence>
<proteinExistence type="predicted"/>
<feature type="compositionally biased region" description="Basic and acidic residues" evidence="1">
    <location>
        <begin position="74"/>
        <end position="87"/>
    </location>
</feature>
<dbReference type="Proteomes" id="UP001642483">
    <property type="component" value="Unassembled WGS sequence"/>
</dbReference>
<comment type="caution">
    <text evidence="2">The sequence shown here is derived from an EMBL/GenBank/DDBJ whole genome shotgun (WGS) entry which is preliminary data.</text>
</comment>
<feature type="compositionally biased region" description="Basic and acidic residues" evidence="1">
    <location>
        <begin position="120"/>
        <end position="136"/>
    </location>
</feature>
<name>A0ABP0G4B8_CLALP</name>
<feature type="region of interest" description="Disordered" evidence="1">
    <location>
        <begin position="57"/>
        <end position="151"/>
    </location>
</feature>
<feature type="compositionally biased region" description="Basic residues" evidence="1">
    <location>
        <begin position="58"/>
        <end position="67"/>
    </location>
</feature>
<sequence length="151" mass="17571">MTTANGWAYYYKIRTSNDHMDTLKLYKDYKSYWDKHRIPGETKLNEVLWEDIWWKKNSPGKRSKKLPPLRGNASKKEGKFVKSEVKSAKTPPLGRSDEDEVEKTSFLSPYATLPEINMENSEKNRQAAKDHERHVSSSDSSSENEEDKKLT</sequence>